<comment type="caution">
    <text evidence="9">The sequence shown here is derived from an EMBL/GenBank/DDBJ whole genome shotgun (WGS) entry which is preliminary data.</text>
</comment>
<name>A0A9D0ZF20_9FIRM</name>
<dbReference type="InterPro" id="IPR035906">
    <property type="entry name" value="MetI-like_sf"/>
</dbReference>
<organism evidence="9 10">
    <name type="scientific">Candidatus Scatomorpha intestinavium</name>
    <dbReference type="NCBI Taxonomy" id="2840922"/>
    <lineage>
        <taxon>Bacteria</taxon>
        <taxon>Bacillati</taxon>
        <taxon>Bacillota</taxon>
        <taxon>Clostridia</taxon>
        <taxon>Eubacteriales</taxon>
        <taxon>Candidatus Scatomorpha</taxon>
    </lineage>
</organism>
<feature type="transmembrane region" description="Helical" evidence="7">
    <location>
        <begin position="252"/>
        <end position="271"/>
    </location>
</feature>
<evidence type="ECO:0000313" key="9">
    <source>
        <dbReference type="EMBL" id="HIQ78179.1"/>
    </source>
</evidence>
<keyword evidence="2 7" id="KW-0813">Transport</keyword>
<dbReference type="AlphaFoldDB" id="A0A9D0ZF20"/>
<comment type="similarity">
    <text evidence="7">Belongs to the binding-protein-dependent transport system permease family.</text>
</comment>
<evidence type="ECO:0000256" key="7">
    <source>
        <dbReference type="RuleBase" id="RU363032"/>
    </source>
</evidence>
<dbReference type="CDD" id="cd06261">
    <property type="entry name" value="TM_PBP2"/>
    <property type="match status" value="1"/>
</dbReference>
<evidence type="ECO:0000256" key="3">
    <source>
        <dbReference type="ARBA" id="ARBA00022475"/>
    </source>
</evidence>
<dbReference type="Proteomes" id="UP000824262">
    <property type="component" value="Unassembled WGS sequence"/>
</dbReference>
<dbReference type="InterPro" id="IPR000515">
    <property type="entry name" value="MetI-like"/>
</dbReference>
<dbReference type="SUPFAM" id="SSF161098">
    <property type="entry name" value="MetI-like"/>
    <property type="match status" value="1"/>
</dbReference>
<comment type="subcellular location">
    <subcellularLocation>
        <location evidence="1 7">Cell membrane</location>
        <topology evidence="1 7">Multi-pass membrane protein</topology>
    </subcellularLocation>
</comment>
<feature type="transmembrane region" description="Helical" evidence="7">
    <location>
        <begin position="98"/>
        <end position="118"/>
    </location>
</feature>
<dbReference type="EMBL" id="DVGA01000033">
    <property type="protein sequence ID" value="HIQ78179.1"/>
    <property type="molecule type" value="Genomic_DNA"/>
</dbReference>
<dbReference type="PANTHER" id="PTHR30193:SF37">
    <property type="entry name" value="INNER MEMBRANE ABC TRANSPORTER PERMEASE PROTEIN YCJO"/>
    <property type="match status" value="1"/>
</dbReference>
<accession>A0A9D0ZF20</accession>
<dbReference type="Pfam" id="PF00528">
    <property type="entry name" value="BPD_transp_1"/>
    <property type="match status" value="1"/>
</dbReference>
<sequence>MDFLNSMCFMAPSFLGVLIFFILPFLVVVYYSVIRSPMNREFVFLDNFTALLQNSAFLTAAKNTLLFSAMAVPLAVVLALGLALLLEARIPLKSQFRTFFLSPMMVPVASIVLVWQVLFNNNGVINDLLGLVGTDKIDWIKSDYGQLVVLTLFLWKNLGYNMILFMSALANIPKELLEVADVEGASETYKFFAIKLRYLSPTVLFVTILSLINSFKVFREVFLLTGGYPYGNLYMLQHFMNNTFLSLDYQKLSAAAVIMAIAMVVIIAVLFKVEDWFGKDVEG</sequence>
<evidence type="ECO:0000256" key="4">
    <source>
        <dbReference type="ARBA" id="ARBA00022692"/>
    </source>
</evidence>
<keyword evidence="4 7" id="KW-0812">Transmembrane</keyword>
<feature type="transmembrane region" description="Helical" evidence="7">
    <location>
        <begin position="65"/>
        <end position="86"/>
    </location>
</feature>
<feature type="transmembrane region" description="Helical" evidence="7">
    <location>
        <begin position="198"/>
        <end position="215"/>
    </location>
</feature>
<dbReference type="GO" id="GO:0055085">
    <property type="term" value="P:transmembrane transport"/>
    <property type="evidence" value="ECO:0007669"/>
    <property type="project" value="InterPro"/>
</dbReference>
<feature type="domain" description="ABC transmembrane type-1" evidence="8">
    <location>
        <begin position="61"/>
        <end position="270"/>
    </location>
</feature>
<protein>
    <submittedName>
        <fullName evidence="9">Sugar ABC transporter permease</fullName>
    </submittedName>
</protein>
<keyword evidence="6 7" id="KW-0472">Membrane</keyword>
<reference evidence="9" key="2">
    <citation type="journal article" date="2021" name="PeerJ">
        <title>Extensive microbial diversity within the chicken gut microbiome revealed by metagenomics and culture.</title>
        <authorList>
            <person name="Gilroy R."/>
            <person name="Ravi A."/>
            <person name="Getino M."/>
            <person name="Pursley I."/>
            <person name="Horton D.L."/>
            <person name="Alikhan N.F."/>
            <person name="Baker D."/>
            <person name="Gharbi K."/>
            <person name="Hall N."/>
            <person name="Watson M."/>
            <person name="Adriaenssens E.M."/>
            <person name="Foster-Nyarko E."/>
            <person name="Jarju S."/>
            <person name="Secka A."/>
            <person name="Antonio M."/>
            <person name="Oren A."/>
            <person name="Chaudhuri R.R."/>
            <person name="La Ragione R."/>
            <person name="Hildebrand F."/>
            <person name="Pallen M.J."/>
        </authorList>
    </citation>
    <scope>NUCLEOTIDE SEQUENCE</scope>
    <source>
        <strain evidence="9">ChiBcolR7-354</strain>
    </source>
</reference>
<evidence type="ECO:0000256" key="1">
    <source>
        <dbReference type="ARBA" id="ARBA00004651"/>
    </source>
</evidence>
<dbReference type="PROSITE" id="PS50928">
    <property type="entry name" value="ABC_TM1"/>
    <property type="match status" value="1"/>
</dbReference>
<keyword evidence="5 7" id="KW-1133">Transmembrane helix</keyword>
<evidence type="ECO:0000256" key="6">
    <source>
        <dbReference type="ARBA" id="ARBA00023136"/>
    </source>
</evidence>
<evidence type="ECO:0000256" key="5">
    <source>
        <dbReference type="ARBA" id="ARBA00022989"/>
    </source>
</evidence>
<evidence type="ECO:0000259" key="8">
    <source>
        <dbReference type="PROSITE" id="PS50928"/>
    </source>
</evidence>
<dbReference type="PANTHER" id="PTHR30193">
    <property type="entry name" value="ABC TRANSPORTER PERMEASE PROTEIN"/>
    <property type="match status" value="1"/>
</dbReference>
<reference evidence="9" key="1">
    <citation type="submission" date="2020-10" db="EMBL/GenBank/DDBJ databases">
        <authorList>
            <person name="Gilroy R."/>
        </authorList>
    </citation>
    <scope>NUCLEOTIDE SEQUENCE</scope>
    <source>
        <strain evidence="9">ChiBcolR7-354</strain>
    </source>
</reference>
<gene>
    <name evidence="9" type="ORF">IAB77_02850</name>
</gene>
<dbReference type="GO" id="GO:0005886">
    <property type="term" value="C:plasma membrane"/>
    <property type="evidence" value="ECO:0007669"/>
    <property type="project" value="UniProtKB-SubCell"/>
</dbReference>
<proteinExistence type="inferred from homology"/>
<feature type="transmembrane region" description="Helical" evidence="7">
    <location>
        <begin position="158"/>
        <end position="177"/>
    </location>
</feature>
<evidence type="ECO:0000256" key="2">
    <source>
        <dbReference type="ARBA" id="ARBA00022448"/>
    </source>
</evidence>
<dbReference type="InterPro" id="IPR051393">
    <property type="entry name" value="ABC_transporter_permease"/>
</dbReference>
<feature type="transmembrane region" description="Helical" evidence="7">
    <location>
        <begin position="12"/>
        <end position="33"/>
    </location>
</feature>
<evidence type="ECO:0000313" key="10">
    <source>
        <dbReference type="Proteomes" id="UP000824262"/>
    </source>
</evidence>
<dbReference type="Gene3D" id="1.10.3720.10">
    <property type="entry name" value="MetI-like"/>
    <property type="match status" value="1"/>
</dbReference>
<keyword evidence="3" id="KW-1003">Cell membrane</keyword>